<evidence type="ECO:0000313" key="3">
    <source>
        <dbReference type="Proteomes" id="UP000789508"/>
    </source>
</evidence>
<feature type="signal peptide" evidence="1">
    <location>
        <begin position="1"/>
        <end position="23"/>
    </location>
</feature>
<evidence type="ECO:0000313" key="2">
    <source>
        <dbReference type="EMBL" id="CAG8604554.1"/>
    </source>
</evidence>
<accession>A0A9N9CK10</accession>
<comment type="caution">
    <text evidence="2">The sequence shown here is derived from an EMBL/GenBank/DDBJ whole genome shotgun (WGS) entry which is preliminary data.</text>
</comment>
<protein>
    <submittedName>
        <fullName evidence="2">2021_t:CDS:1</fullName>
    </submittedName>
</protein>
<dbReference type="OrthoDB" id="2421187at2759"/>
<proteinExistence type="predicted"/>
<sequence>MQTKPSVTFFLIFTIFLLASTQADEFKPPTYNGKFKYTINEPTSGQEYNSPQKSITLDYTFETKLPNEITLLDIYMLTSRNETIKTLIKNANTTEGNHRFAEDFPDQLPCDTYIIRFNETKNTGIYWSTAYLLTDIPIKYTCNQ</sequence>
<evidence type="ECO:0000256" key="1">
    <source>
        <dbReference type="SAM" id="SignalP"/>
    </source>
</evidence>
<dbReference type="AlphaFoldDB" id="A0A9N9CK10"/>
<keyword evidence="1" id="KW-0732">Signal</keyword>
<reference evidence="2" key="1">
    <citation type="submission" date="2021-06" db="EMBL/GenBank/DDBJ databases">
        <authorList>
            <person name="Kallberg Y."/>
            <person name="Tangrot J."/>
            <person name="Rosling A."/>
        </authorList>
    </citation>
    <scope>NUCLEOTIDE SEQUENCE</scope>
    <source>
        <strain evidence="2">FL130A</strain>
    </source>
</reference>
<dbReference type="Proteomes" id="UP000789508">
    <property type="component" value="Unassembled WGS sequence"/>
</dbReference>
<name>A0A9N9CK10_9GLOM</name>
<keyword evidence="3" id="KW-1185">Reference proteome</keyword>
<dbReference type="EMBL" id="CAJVPS010004509">
    <property type="protein sequence ID" value="CAG8604554.1"/>
    <property type="molecule type" value="Genomic_DNA"/>
</dbReference>
<organism evidence="2 3">
    <name type="scientific">Ambispora leptoticha</name>
    <dbReference type="NCBI Taxonomy" id="144679"/>
    <lineage>
        <taxon>Eukaryota</taxon>
        <taxon>Fungi</taxon>
        <taxon>Fungi incertae sedis</taxon>
        <taxon>Mucoromycota</taxon>
        <taxon>Glomeromycotina</taxon>
        <taxon>Glomeromycetes</taxon>
        <taxon>Archaeosporales</taxon>
        <taxon>Ambisporaceae</taxon>
        <taxon>Ambispora</taxon>
    </lineage>
</organism>
<gene>
    <name evidence="2" type="ORF">ALEPTO_LOCUS8291</name>
</gene>
<feature type="chain" id="PRO_5040337586" evidence="1">
    <location>
        <begin position="24"/>
        <end position="144"/>
    </location>
</feature>